<dbReference type="EMBL" id="SACK01000002">
    <property type="protein sequence ID" value="RVU01964.1"/>
    <property type="molecule type" value="Genomic_DNA"/>
</dbReference>
<dbReference type="OrthoDB" id="1489309at2"/>
<keyword evidence="3" id="KW-1185">Reference proteome</keyword>
<gene>
    <name evidence="2" type="ORF">EOD41_08410</name>
</gene>
<evidence type="ECO:0008006" key="4">
    <source>
        <dbReference type="Google" id="ProtNLM"/>
    </source>
</evidence>
<keyword evidence="1" id="KW-0732">Signal</keyword>
<dbReference type="InterPro" id="IPR025631">
    <property type="entry name" value="Porin_10"/>
</dbReference>
<evidence type="ECO:0000313" key="2">
    <source>
        <dbReference type="EMBL" id="RVU01964.1"/>
    </source>
</evidence>
<evidence type="ECO:0000256" key="1">
    <source>
        <dbReference type="SAM" id="SignalP"/>
    </source>
</evidence>
<feature type="chain" id="PRO_5018557491" description="Porin" evidence="1">
    <location>
        <begin position="23"/>
        <end position="705"/>
    </location>
</feature>
<protein>
    <recommendedName>
        <fullName evidence="4">Porin</fullName>
    </recommendedName>
</protein>
<organism evidence="2 3">
    <name type="scientific">Mucilaginibacter limnophilus</name>
    <dbReference type="NCBI Taxonomy" id="1932778"/>
    <lineage>
        <taxon>Bacteria</taxon>
        <taxon>Pseudomonadati</taxon>
        <taxon>Bacteroidota</taxon>
        <taxon>Sphingobacteriia</taxon>
        <taxon>Sphingobacteriales</taxon>
        <taxon>Sphingobacteriaceae</taxon>
        <taxon>Mucilaginibacter</taxon>
    </lineage>
</organism>
<dbReference type="Pfam" id="PF14121">
    <property type="entry name" value="Porin_10"/>
    <property type="match status" value="1"/>
</dbReference>
<dbReference type="Proteomes" id="UP000282759">
    <property type="component" value="Unassembled WGS sequence"/>
</dbReference>
<proteinExistence type="predicted"/>
<reference evidence="2 3" key="1">
    <citation type="submission" date="2019-01" db="EMBL/GenBank/DDBJ databases">
        <authorList>
            <person name="Chen W.-M."/>
        </authorList>
    </citation>
    <scope>NUCLEOTIDE SEQUENCE [LARGE SCALE GENOMIC DNA]</scope>
    <source>
        <strain evidence="2 3">YBJ-36</strain>
    </source>
</reference>
<name>A0A3S2UNC3_9SPHI</name>
<dbReference type="AlphaFoldDB" id="A0A3S2UNC3"/>
<dbReference type="RefSeq" id="WP_127704328.1">
    <property type="nucleotide sequence ID" value="NZ_SACK01000002.1"/>
</dbReference>
<accession>A0A3S2UNC3</accession>
<feature type="signal peptide" evidence="1">
    <location>
        <begin position="1"/>
        <end position="22"/>
    </location>
</feature>
<evidence type="ECO:0000313" key="3">
    <source>
        <dbReference type="Proteomes" id="UP000282759"/>
    </source>
</evidence>
<sequence length="705" mass="81116">MHARLKYIFLLLIGLSAHAAFAQFPSNNRNNQYPGQRMPNYMRDTAKTTSQRQLTGDELMDTLRKREEEKEDSIVFNSSFIRVSNERFLSDSTQVFAIDTGLVNFENYSPLLQPRSPRISLGGYTGITQRPLLFEPLKTIGFDVGMHALDPYLLNHEDINYFKARVQYTNIFYVGGGKKEQFVRITHTQNVKPEWNVGFNLNFNGSRGFYSTDNVLRQNVSDVNAAFFTWYESKNKRYNILGNIVYNDLKAPETGGILNDTVFTGQGSATIFGKAFAPVRLPNSYTRWKQAGVYIKQFYYIGRIDSVRNKGTGKILPTQRVTHTISYDRRRYQFLQDDEDTYGVFPDWFYTSRVSNDSLTVNQLHNDFSYSFYLRGKSVAFVKNEMKLDVGIAHDLYNLTQHVTDTAFNEFGTQYIRRNKVQNTIFQNITLKARASYRFSNRILLEADLRQIAQGRDFGNFLYDAKLTLGGGNKLGRVILGAYQQNSSPPLVATNWISNHYIFHNDFNNVKTTNASFNYINEALQLDVKAEYFLINDYIYFTAAPGSKDAHPEQLSSPINLIKISLGKNLAWRRWHLDAYGVYQKTDYQSTLRTPEVYAYGSLYFASTWFKVLNNNLGVTVRYNTPYVAPSYAVGLGQFYNGPDVTFSSYPVATAFFKTTLYSANIFVQYDYINQGLLSRGFYTVNRYPMQDALLKFGVSWTFYQ</sequence>
<comment type="caution">
    <text evidence="2">The sequence shown here is derived from an EMBL/GenBank/DDBJ whole genome shotgun (WGS) entry which is preliminary data.</text>
</comment>